<accession>A0A139BRA1</accession>
<evidence type="ECO:0000313" key="3">
    <source>
        <dbReference type="Proteomes" id="UP000070578"/>
    </source>
</evidence>
<evidence type="ECO:0000313" key="2">
    <source>
        <dbReference type="EMBL" id="KXS31534.1"/>
    </source>
</evidence>
<name>A0A139BRA1_9PROT</name>
<dbReference type="Pfam" id="PF00534">
    <property type="entry name" value="Glycos_transf_1"/>
    <property type="match status" value="1"/>
</dbReference>
<proteinExistence type="predicted"/>
<evidence type="ECO:0000259" key="1">
    <source>
        <dbReference type="Pfam" id="PF00534"/>
    </source>
</evidence>
<dbReference type="PATRIC" id="fig|1796491.3.peg.2536"/>
<feature type="domain" description="Glycosyl transferase family 1" evidence="1">
    <location>
        <begin position="139"/>
        <end position="287"/>
    </location>
</feature>
<dbReference type="InterPro" id="IPR052622">
    <property type="entry name" value="Glycosyltransferase_G1"/>
</dbReference>
<protein>
    <submittedName>
        <fullName evidence="2">Glycosyl transferase family 1</fullName>
    </submittedName>
</protein>
<dbReference type="Proteomes" id="UP000070578">
    <property type="component" value="Unassembled WGS sequence"/>
</dbReference>
<keyword evidence="2" id="KW-0808">Transferase</keyword>
<organism evidence="2 3">
    <name type="scientific">Candidatus Gallionella acididurans</name>
    <dbReference type="NCBI Taxonomy" id="1796491"/>
    <lineage>
        <taxon>Bacteria</taxon>
        <taxon>Pseudomonadati</taxon>
        <taxon>Pseudomonadota</taxon>
        <taxon>Betaproteobacteria</taxon>
        <taxon>Nitrosomonadales</taxon>
        <taxon>Gallionellaceae</taxon>
        <taxon>Gallionella</taxon>
    </lineage>
</organism>
<dbReference type="InterPro" id="IPR027627">
    <property type="entry name" value="Glycosyltransferase_put"/>
</dbReference>
<dbReference type="CDD" id="cd03801">
    <property type="entry name" value="GT4_PimA-like"/>
    <property type="match status" value="1"/>
</dbReference>
<dbReference type="AlphaFoldDB" id="A0A139BRA1"/>
<dbReference type="PANTHER" id="PTHR46660">
    <property type="match status" value="1"/>
</dbReference>
<dbReference type="PANTHER" id="PTHR46660:SF2">
    <property type="entry name" value="GLYCOSYLTRANSFERASE 1 DOMAIN-CONTAINING PROTEIN 1"/>
    <property type="match status" value="1"/>
</dbReference>
<dbReference type="GO" id="GO:0016757">
    <property type="term" value="F:glycosyltransferase activity"/>
    <property type="evidence" value="ECO:0007669"/>
    <property type="project" value="InterPro"/>
</dbReference>
<dbReference type="NCBIfam" id="TIGR04348">
    <property type="entry name" value="selenoneine biosynthesis selenosugar synthase SenB"/>
    <property type="match status" value="1"/>
</dbReference>
<dbReference type="InterPro" id="IPR001296">
    <property type="entry name" value="Glyco_trans_1"/>
</dbReference>
<reference evidence="2 3" key="2">
    <citation type="submission" date="2016-03" db="EMBL/GenBank/DDBJ databases">
        <title>New uncultured bacterium of the family Gallionellaceae from acid mine drainage: description and reconstruction of genome based on metagenomic analysis of microbial community.</title>
        <authorList>
            <person name="Kadnikov V."/>
            <person name="Ivasenko D."/>
            <person name="Beletsky A."/>
            <person name="Mardanov A."/>
            <person name="Danilova E."/>
            <person name="Pimenov N."/>
            <person name="Karnachuk O."/>
            <person name="Ravin N."/>
        </authorList>
    </citation>
    <scope>NUCLEOTIDE SEQUENCE [LARGE SCALE GENOMIC DNA]</scope>
    <source>
        <strain evidence="2">ShG14-8</strain>
    </source>
</reference>
<gene>
    <name evidence="2" type="ORF">AWT59_2322</name>
</gene>
<dbReference type="SUPFAM" id="SSF53756">
    <property type="entry name" value="UDP-Glycosyltransferase/glycogen phosphorylase"/>
    <property type="match status" value="1"/>
</dbReference>
<sequence>MAKPHIVIISPALANANNGNWQTARRWSRFLRKDYRVSIALQWDGKPCDAMIALHARRSASSIAAFSAAHPTLPLVVVLTGTDLYRDILTDENAQRSLQSATHVVVLQPAGLEMLDQALRKKTRVIFQSAPSLKAIDKHPATPSRYFDVTMIGHMRDEKDPATFMHAAEFLQSRKIRLIHIGSALDPALGRLAEKTRQRYPQYQWLGNLTHAATRQRLKRSHLMAITSRMEGGANVIIEAVTSGVPVLASDIPGNRGMLGEKYTGYFPPGDSLKLAQLIERAAGDPEFYGWLQAQCAARAPLFAPERERASLLELLENCFTQT</sequence>
<dbReference type="EMBL" id="LSLI01000069">
    <property type="protein sequence ID" value="KXS31534.1"/>
    <property type="molecule type" value="Genomic_DNA"/>
</dbReference>
<dbReference type="Gene3D" id="3.40.50.2000">
    <property type="entry name" value="Glycogen Phosphorylase B"/>
    <property type="match status" value="2"/>
</dbReference>
<reference evidence="2 3" key="1">
    <citation type="submission" date="2016-02" db="EMBL/GenBank/DDBJ databases">
        <authorList>
            <person name="Wen L."/>
            <person name="He K."/>
            <person name="Yang H."/>
        </authorList>
    </citation>
    <scope>NUCLEOTIDE SEQUENCE [LARGE SCALE GENOMIC DNA]</scope>
    <source>
        <strain evidence="2">ShG14-8</strain>
    </source>
</reference>
<comment type="caution">
    <text evidence="2">The sequence shown here is derived from an EMBL/GenBank/DDBJ whole genome shotgun (WGS) entry which is preliminary data.</text>
</comment>